<dbReference type="EMBL" id="CM042882">
    <property type="protein sequence ID" value="KAI4383559.1"/>
    <property type="molecule type" value="Genomic_DNA"/>
</dbReference>
<dbReference type="Proteomes" id="UP001057402">
    <property type="component" value="Chromosome 3"/>
</dbReference>
<comment type="caution">
    <text evidence="1">The sequence shown here is derived from an EMBL/GenBank/DDBJ whole genome shotgun (WGS) entry which is preliminary data.</text>
</comment>
<name>A0ACB9RXJ7_9MYRT</name>
<proteinExistence type="predicted"/>
<gene>
    <name evidence="1" type="ORF">MLD38_009385</name>
</gene>
<organism evidence="1 2">
    <name type="scientific">Melastoma candidum</name>
    <dbReference type="NCBI Taxonomy" id="119954"/>
    <lineage>
        <taxon>Eukaryota</taxon>
        <taxon>Viridiplantae</taxon>
        <taxon>Streptophyta</taxon>
        <taxon>Embryophyta</taxon>
        <taxon>Tracheophyta</taxon>
        <taxon>Spermatophyta</taxon>
        <taxon>Magnoliopsida</taxon>
        <taxon>eudicotyledons</taxon>
        <taxon>Gunneridae</taxon>
        <taxon>Pentapetalae</taxon>
        <taxon>rosids</taxon>
        <taxon>malvids</taxon>
        <taxon>Myrtales</taxon>
        <taxon>Melastomataceae</taxon>
        <taxon>Melastomatoideae</taxon>
        <taxon>Melastomateae</taxon>
        <taxon>Melastoma</taxon>
    </lineage>
</organism>
<sequence>MSSLPLPQQQQPAIAYPATGAGQLLPSPSSYTNDNPDGGSYTKAFVILGVIVLLCFIAGCFGRFYGRRFEKPKPLAQKKAAVFPREKESDIEFGFDHKKIRTANRPLRYGDLGGHKPMPNGSGDSLNQGNKRHFDRGGPAITFSIV</sequence>
<reference evidence="2" key="1">
    <citation type="journal article" date="2023" name="Front. Plant Sci.">
        <title>Chromosomal-level genome assembly of Melastoma candidum provides insights into trichome evolution.</title>
        <authorList>
            <person name="Zhong Y."/>
            <person name="Wu W."/>
            <person name="Sun C."/>
            <person name="Zou P."/>
            <person name="Liu Y."/>
            <person name="Dai S."/>
            <person name="Zhou R."/>
        </authorList>
    </citation>
    <scope>NUCLEOTIDE SEQUENCE [LARGE SCALE GENOMIC DNA]</scope>
</reference>
<accession>A0ACB9RXJ7</accession>
<protein>
    <submittedName>
        <fullName evidence="1">Uncharacterized protein</fullName>
    </submittedName>
</protein>
<keyword evidence="2" id="KW-1185">Reference proteome</keyword>
<evidence type="ECO:0000313" key="2">
    <source>
        <dbReference type="Proteomes" id="UP001057402"/>
    </source>
</evidence>
<evidence type="ECO:0000313" key="1">
    <source>
        <dbReference type="EMBL" id="KAI4383559.1"/>
    </source>
</evidence>